<dbReference type="SFLD" id="SFLDG01061">
    <property type="entry name" value="methylthiotransferase"/>
    <property type="match status" value="1"/>
</dbReference>
<dbReference type="AlphaFoldDB" id="A0A7S0Z7Y8"/>
<evidence type="ECO:0000259" key="10">
    <source>
        <dbReference type="PROSITE" id="PS51918"/>
    </source>
</evidence>
<feature type="domain" description="Radical SAM core" evidence="10">
    <location>
        <begin position="201"/>
        <end position="432"/>
    </location>
</feature>
<dbReference type="InterPro" id="IPR038135">
    <property type="entry name" value="Methylthiotransferase_N_sf"/>
</dbReference>
<dbReference type="InterPro" id="IPR002792">
    <property type="entry name" value="TRAM_dom"/>
</dbReference>
<dbReference type="InterPro" id="IPR020612">
    <property type="entry name" value="Methylthiotransferase_CS"/>
</dbReference>
<feature type="region of interest" description="Disordered" evidence="8">
    <location>
        <begin position="1"/>
        <end position="57"/>
    </location>
</feature>
<evidence type="ECO:0000259" key="9">
    <source>
        <dbReference type="PROSITE" id="PS51449"/>
    </source>
</evidence>
<dbReference type="InterPro" id="IPR012340">
    <property type="entry name" value="NA-bd_OB-fold"/>
</dbReference>
<dbReference type="PROSITE" id="PS01278">
    <property type="entry name" value="MTTASE_RADICAL"/>
    <property type="match status" value="1"/>
</dbReference>
<dbReference type="GO" id="GO:0005829">
    <property type="term" value="C:cytosol"/>
    <property type="evidence" value="ECO:0007669"/>
    <property type="project" value="TreeGrafter"/>
</dbReference>
<proteinExistence type="inferred from homology"/>
<dbReference type="Pfam" id="PF00919">
    <property type="entry name" value="UPF0004"/>
    <property type="match status" value="1"/>
</dbReference>
<evidence type="ECO:0000313" key="11">
    <source>
        <dbReference type="EMBL" id="CAD8813492.1"/>
    </source>
</evidence>
<dbReference type="GO" id="GO:0046872">
    <property type="term" value="F:metal ion binding"/>
    <property type="evidence" value="ECO:0007669"/>
    <property type="project" value="UniProtKB-KW"/>
</dbReference>
<dbReference type="Gene3D" id="3.40.50.12160">
    <property type="entry name" value="Methylthiotransferase, N-terminal domain"/>
    <property type="match status" value="1"/>
</dbReference>
<dbReference type="InterPro" id="IPR005840">
    <property type="entry name" value="Ribosomal_uS12_MeSTrfase_RimO"/>
</dbReference>
<dbReference type="InterPro" id="IPR007197">
    <property type="entry name" value="rSAM"/>
</dbReference>
<comment type="cofactor">
    <cofactor evidence="1">
        <name>[4Fe-4S] cluster</name>
        <dbReference type="ChEBI" id="CHEBI:49883"/>
    </cofactor>
</comment>
<keyword evidence="6" id="KW-0408">Iron</keyword>
<dbReference type="InterPro" id="IPR013848">
    <property type="entry name" value="Methylthiotransferase_N"/>
</dbReference>
<keyword evidence="7" id="KW-0411">Iron-sulfur</keyword>
<keyword evidence="2" id="KW-0004">4Fe-4S</keyword>
<dbReference type="HAMAP" id="MF_01865">
    <property type="entry name" value="MTTase_RimO"/>
    <property type="match status" value="1"/>
</dbReference>
<dbReference type="PANTHER" id="PTHR43837">
    <property type="entry name" value="RIBOSOMAL PROTEIN S12 METHYLTHIOTRANSFERASE RIMO"/>
    <property type="match status" value="1"/>
</dbReference>
<dbReference type="SUPFAM" id="SSF102114">
    <property type="entry name" value="Radical SAM enzymes"/>
    <property type="match status" value="1"/>
</dbReference>
<evidence type="ECO:0000256" key="4">
    <source>
        <dbReference type="ARBA" id="ARBA00022691"/>
    </source>
</evidence>
<dbReference type="FunFam" id="3.80.30.20:FF:000001">
    <property type="entry name" value="tRNA-2-methylthio-N(6)-dimethylallyladenosine synthase 2"/>
    <property type="match status" value="1"/>
</dbReference>
<keyword evidence="3" id="KW-0963">Cytoplasm</keyword>
<dbReference type="GO" id="GO:0035599">
    <property type="term" value="F:aspartic acid methylthiotransferase activity"/>
    <property type="evidence" value="ECO:0007669"/>
    <property type="project" value="TreeGrafter"/>
</dbReference>
<evidence type="ECO:0000256" key="2">
    <source>
        <dbReference type="ARBA" id="ARBA00022485"/>
    </source>
</evidence>
<dbReference type="Pfam" id="PF04055">
    <property type="entry name" value="Radical_SAM"/>
    <property type="match status" value="1"/>
</dbReference>
<dbReference type="SMART" id="SM00729">
    <property type="entry name" value="Elp3"/>
    <property type="match status" value="1"/>
</dbReference>
<dbReference type="GO" id="GO:0006400">
    <property type="term" value="P:tRNA modification"/>
    <property type="evidence" value="ECO:0007669"/>
    <property type="project" value="InterPro"/>
</dbReference>
<dbReference type="EMBL" id="HBFO01006606">
    <property type="protein sequence ID" value="CAD8813492.1"/>
    <property type="molecule type" value="Transcribed_RNA"/>
</dbReference>
<sequence>MTTHTTHTDVARAPVRGNSRASRRGARASVRSIAQPPPNSRDANATDAPPQARKKVSMVSLGCPKNTVDGEVMLGDLYANGFDVTEEHEEADAIIVNSCGFVEDAKNESVEAILEASKLSGGTKKIIVTGCLAQRYANDLANELPEADVIVGFENYTNLPKTVGGLLGVETSPGLLLPQQARVQVGGASPPFREEVQRLRITPRHYAYLRVAEGCDHKCTFCAIPGFRGRFRSKKWDSIIEEAKALADSGVKELNLIAEDTNQWGMDLRASDGRGLAELLEALAEVDGIEWIRILYAYPSYFSDELIKAIADIPQVAKYIDIPLQHITNLSLLRMNRPPRQHTEDLLYKLRDNIPGLALRTTFISGFPGETEEEHEELMQFCRDFKFQRLGAFAYSEEDGTPAAEYPDQVPEDIRAIRRDQLVSQQQEISEDFAMSRVGQELDVLIDGWDEDMQSYVGRTTLEAPDIDPIVFITEDKSKGLPPLEAGQMRKCSIVGSSLFDLEAVPLL</sequence>
<evidence type="ECO:0000256" key="7">
    <source>
        <dbReference type="ARBA" id="ARBA00023014"/>
    </source>
</evidence>
<dbReference type="InterPro" id="IPR023404">
    <property type="entry name" value="rSAM_horseshoe"/>
</dbReference>
<dbReference type="SFLD" id="SFLDS00029">
    <property type="entry name" value="Radical_SAM"/>
    <property type="match status" value="1"/>
</dbReference>
<dbReference type="Pfam" id="PF18693">
    <property type="entry name" value="TRAM_2"/>
    <property type="match status" value="1"/>
</dbReference>
<evidence type="ECO:0000256" key="1">
    <source>
        <dbReference type="ARBA" id="ARBA00001966"/>
    </source>
</evidence>
<protein>
    <submittedName>
        <fullName evidence="11">Uncharacterized protein</fullName>
    </submittedName>
</protein>
<reference evidence="11" key="1">
    <citation type="submission" date="2021-01" db="EMBL/GenBank/DDBJ databases">
        <authorList>
            <person name="Corre E."/>
            <person name="Pelletier E."/>
            <person name="Niang G."/>
            <person name="Scheremetjew M."/>
            <person name="Finn R."/>
            <person name="Kale V."/>
            <person name="Holt S."/>
            <person name="Cochrane G."/>
            <person name="Meng A."/>
            <person name="Brown T."/>
            <person name="Cohen L."/>
        </authorList>
    </citation>
    <scope>NUCLEOTIDE SEQUENCE</scope>
    <source>
        <strain evidence="11">Clade-D-RCC1621</strain>
    </source>
</reference>
<dbReference type="Gene3D" id="3.80.30.20">
    <property type="entry name" value="tm_1862 like domain"/>
    <property type="match status" value="1"/>
</dbReference>
<keyword evidence="5" id="KW-0479">Metal-binding</keyword>
<dbReference type="PROSITE" id="PS51449">
    <property type="entry name" value="MTTASE_N"/>
    <property type="match status" value="1"/>
</dbReference>
<keyword evidence="4" id="KW-0949">S-adenosyl-L-methionine</keyword>
<organism evidence="11">
    <name type="scientific">Ostreococcus mediterraneus</name>
    <dbReference type="NCBI Taxonomy" id="1486918"/>
    <lineage>
        <taxon>Eukaryota</taxon>
        <taxon>Viridiplantae</taxon>
        <taxon>Chlorophyta</taxon>
        <taxon>Mamiellophyceae</taxon>
        <taxon>Mamiellales</taxon>
        <taxon>Bathycoccaceae</taxon>
        <taxon>Ostreococcus</taxon>
    </lineage>
</organism>
<dbReference type="InterPro" id="IPR005839">
    <property type="entry name" value="Methylthiotransferase"/>
</dbReference>
<dbReference type="PANTHER" id="PTHR43837:SF1">
    <property type="entry name" value="RIBOSOMAL PROTEIN US12 METHYLTHIOTRANSFERASE RIMO"/>
    <property type="match status" value="1"/>
</dbReference>
<evidence type="ECO:0000256" key="5">
    <source>
        <dbReference type="ARBA" id="ARBA00022723"/>
    </source>
</evidence>
<accession>A0A7S0Z7Y8</accession>
<gene>
    <name evidence="11" type="ORF">OMED0930_LOCUS4605</name>
</gene>
<dbReference type="GO" id="GO:0051539">
    <property type="term" value="F:4 iron, 4 sulfur cluster binding"/>
    <property type="evidence" value="ECO:0007669"/>
    <property type="project" value="UniProtKB-KW"/>
</dbReference>
<feature type="compositionally biased region" description="Basic and acidic residues" evidence="8">
    <location>
        <begin position="1"/>
        <end position="10"/>
    </location>
</feature>
<name>A0A7S0Z7Y8_9CHLO</name>
<dbReference type="NCBIfam" id="TIGR01125">
    <property type="entry name" value="30S ribosomal protein S12 methylthiotransferase RimO"/>
    <property type="match status" value="1"/>
</dbReference>
<dbReference type="SFLD" id="SFLDF00274">
    <property type="entry name" value="ribosomal_protein_S12_methylth"/>
    <property type="match status" value="1"/>
</dbReference>
<evidence type="ECO:0000256" key="3">
    <source>
        <dbReference type="ARBA" id="ARBA00022490"/>
    </source>
</evidence>
<dbReference type="InterPro" id="IPR058240">
    <property type="entry name" value="rSAM_sf"/>
</dbReference>
<dbReference type="InterPro" id="IPR006638">
    <property type="entry name" value="Elp3/MiaA/NifB-like_rSAM"/>
</dbReference>
<evidence type="ECO:0000256" key="8">
    <source>
        <dbReference type="SAM" id="MobiDB-lite"/>
    </source>
</evidence>
<dbReference type="NCBIfam" id="TIGR00089">
    <property type="entry name" value="MiaB/RimO family radical SAM methylthiotransferase"/>
    <property type="match status" value="1"/>
</dbReference>
<dbReference type="PROSITE" id="PS51918">
    <property type="entry name" value="RADICAL_SAM"/>
    <property type="match status" value="1"/>
</dbReference>
<dbReference type="SFLD" id="SFLDG01082">
    <property type="entry name" value="B12-binding_domain_containing"/>
    <property type="match status" value="1"/>
</dbReference>
<feature type="domain" description="MTTase N-terminal" evidence="9">
    <location>
        <begin position="54"/>
        <end position="168"/>
    </location>
</feature>
<evidence type="ECO:0000256" key="6">
    <source>
        <dbReference type="ARBA" id="ARBA00023004"/>
    </source>
</evidence>
<dbReference type="Gene3D" id="2.40.50.140">
    <property type="entry name" value="Nucleic acid-binding proteins"/>
    <property type="match status" value="1"/>
</dbReference>
<dbReference type="CDD" id="cd01335">
    <property type="entry name" value="Radical_SAM"/>
    <property type="match status" value="1"/>
</dbReference>